<evidence type="ECO:0000313" key="3">
    <source>
        <dbReference type="EMBL" id="OGG14096.1"/>
    </source>
</evidence>
<accession>A0A1F5ZNL5</accession>
<gene>
    <name evidence="3" type="ORF">A3D77_06315</name>
</gene>
<evidence type="ECO:0000313" key="4">
    <source>
        <dbReference type="Proteomes" id="UP000176923"/>
    </source>
</evidence>
<dbReference type="Proteomes" id="UP000176923">
    <property type="component" value="Unassembled WGS sequence"/>
</dbReference>
<organism evidence="3 4">
    <name type="scientific">Candidatus Gottesmanbacteria bacterium RIFCSPHIGHO2_02_FULL_39_11</name>
    <dbReference type="NCBI Taxonomy" id="1798382"/>
    <lineage>
        <taxon>Bacteria</taxon>
        <taxon>Candidatus Gottesmaniibacteriota</taxon>
    </lineage>
</organism>
<dbReference type="Pfam" id="PF02604">
    <property type="entry name" value="PhdYeFM_antitox"/>
    <property type="match status" value="1"/>
</dbReference>
<dbReference type="InterPro" id="IPR036165">
    <property type="entry name" value="YefM-like_sf"/>
</dbReference>
<dbReference type="SUPFAM" id="SSF143120">
    <property type="entry name" value="YefM-like"/>
    <property type="match status" value="1"/>
</dbReference>
<proteinExistence type="inferred from homology"/>
<evidence type="ECO:0000256" key="2">
    <source>
        <dbReference type="RuleBase" id="RU362080"/>
    </source>
</evidence>
<dbReference type="NCBIfam" id="TIGR01552">
    <property type="entry name" value="phd_fam"/>
    <property type="match status" value="1"/>
</dbReference>
<dbReference type="InterPro" id="IPR006442">
    <property type="entry name" value="Antitoxin_Phd/YefM"/>
</dbReference>
<comment type="similarity">
    <text evidence="1 2">Belongs to the phD/YefM antitoxin family.</text>
</comment>
<protein>
    <recommendedName>
        <fullName evidence="2">Antitoxin</fullName>
    </recommendedName>
</protein>
<reference evidence="3 4" key="1">
    <citation type="journal article" date="2016" name="Nat. Commun.">
        <title>Thousands of microbial genomes shed light on interconnected biogeochemical processes in an aquifer system.</title>
        <authorList>
            <person name="Anantharaman K."/>
            <person name="Brown C.T."/>
            <person name="Hug L.A."/>
            <person name="Sharon I."/>
            <person name="Castelle C.J."/>
            <person name="Probst A.J."/>
            <person name="Thomas B.C."/>
            <person name="Singh A."/>
            <person name="Wilkins M.J."/>
            <person name="Karaoz U."/>
            <person name="Brodie E.L."/>
            <person name="Williams K.H."/>
            <person name="Hubbard S.S."/>
            <person name="Banfield J.F."/>
        </authorList>
    </citation>
    <scope>NUCLEOTIDE SEQUENCE [LARGE SCALE GENOMIC DNA]</scope>
</reference>
<sequence length="95" mass="11084">MNPFIDITTITASKARAQLFELLENTSKGKGAYEIQLRGKGSAILMDKEEFEGWLETIDIMSDPKEYNELKRAMKSKKRYSYEQVKKMLKWKDEA</sequence>
<dbReference type="AlphaFoldDB" id="A0A1F5ZNL5"/>
<comment type="caution">
    <text evidence="3">The sequence shown here is derived from an EMBL/GenBank/DDBJ whole genome shotgun (WGS) entry which is preliminary data.</text>
</comment>
<name>A0A1F5ZNL5_9BACT</name>
<dbReference type="Gene3D" id="3.40.1620.10">
    <property type="entry name" value="YefM-like domain"/>
    <property type="match status" value="1"/>
</dbReference>
<dbReference type="EMBL" id="MFJL01000027">
    <property type="protein sequence ID" value="OGG14096.1"/>
    <property type="molecule type" value="Genomic_DNA"/>
</dbReference>
<evidence type="ECO:0000256" key="1">
    <source>
        <dbReference type="ARBA" id="ARBA00009981"/>
    </source>
</evidence>
<comment type="function">
    <text evidence="2">Antitoxin component of a type II toxin-antitoxin (TA) system.</text>
</comment>